<dbReference type="Proteomes" id="UP000515561">
    <property type="component" value="Chromosome"/>
</dbReference>
<dbReference type="PANTHER" id="PTHR37842:SF2">
    <property type="entry name" value="GYLCOSYL HYDROLASE 115 C-TERMINAL DOMAIN-CONTAINING PROTEIN"/>
    <property type="match status" value="1"/>
</dbReference>
<sequence length="675" mass="79177">METFYKLTTGVKIISEVNYGSVNKGIERLQRDIHMTLQESKEEDCFIYLKQEKVIKEGYHIHFPKKDTLSIGASDELGFIYALLYISEKYLGILPFWFWNDQTFQQKEYVLIPLTEYYSNQPKVRFRGWFINDEVLIDKWAIKGDSTLPWEMALEALLRCGGNMVIPGTDHNSRKNRELAAQMGLWVTHHHAEPLGAEMFARRYPEKVPSYYQYPELYRELWKEGIQEQKEKKVIWNLGFRGQGDRPFWDDDPRYETAEARGALISSVIKEQYNLVAELVENPVCCSNLYGEIMELYREGHIKLPEDIIKIWADNGYGKMVSRRQGNENPRVYALPTNLAGEKEHHGLYYHVSFYDLQAANHMTMQPNSLDFIGRELIYAFEQGADDFVIVNCSNIKPHVYYLDAIRTIWHMGKVETEKQGKAYVSQYFSLKEEALIQMVYDCFDEYAKCTIPFGSHEDEHAGEQFYNYTTRILISSWLKGNMTGAKALHWATGDISLEEQISWYYKLCTKGYELFLGLLHKGKRVLELLPEASRQLFEDSILLQVRQHVYCLEGALLFCNSFKEFKQTAYQKAFYYAGSASLKYLEADTAMKQRAHDKWDGFYDNDCLCDFKQTANMLKYIMGYIRNMGEGPHFYQWQREFLYKEEDRRVVLLTNHENHLTDEELFACMKGKIE</sequence>
<dbReference type="AlphaFoldDB" id="A0A6S6QYZ7"/>
<evidence type="ECO:0000313" key="1">
    <source>
        <dbReference type="EMBL" id="BCJ94289.1"/>
    </source>
</evidence>
<accession>A0A6S6QYZ7</accession>
<organism evidence="1 2">
    <name type="scientific">Anaerocolumna cellulosilytica</name>
    <dbReference type="NCBI Taxonomy" id="433286"/>
    <lineage>
        <taxon>Bacteria</taxon>
        <taxon>Bacillati</taxon>
        <taxon>Bacillota</taxon>
        <taxon>Clostridia</taxon>
        <taxon>Lachnospirales</taxon>
        <taxon>Lachnospiraceae</taxon>
        <taxon>Anaerocolumna</taxon>
    </lineage>
</organism>
<dbReference type="PANTHER" id="PTHR37842">
    <property type="match status" value="1"/>
</dbReference>
<evidence type="ECO:0000313" key="2">
    <source>
        <dbReference type="Proteomes" id="UP000515561"/>
    </source>
</evidence>
<proteinExistence type="predicted"/>
<dbReference type="KEGG" id="acel:acsn021_18580"/>
<dbReference type="EMBL" id="AP023367">
    <property type="protein sequence ID" value="BCJ94289.1"/>
    <property type="molecule type" value="Genomic_DNA"/>
</dbReference>
<dbReference type="Gene3D" id="3.20.20.520">
    <property type="entry name" value="Glycosyl hydrolase family 115"/>
    <property type="match status" value="1"/>
</dbReference>
<dbReference type="Pfam" id="PF15979">
    <property type="entry name" value="Glyco_hydro_115"/>
    <property type="match status" value="1"/>
</dbReference>
<dbReference type="InterPro" id="IPR031924">
    <property type="entry name" value="GH115"/>
</dbReference>
<dbReference type="RefSeq" id="WP_184091152.1">
    <property type="nucleotide sequence ID" value="NZ_AP023367.1"/>
</dbReference>
<reference evidence="1 2" key="1">
    <citation type="journal article" date="2016" name="Int. J. Syst. Evol. Microbiol.">
        <title>Descriptions of Anaerotaenia torta gen. nov., sp. nov. and Anaerocolumna cellulosilytica gen. nov., sp. nov. isolated from a methanogenic reactor of cattle waste.</title>
        <authorList>
            <person name="Uek A."/>
            <person name="Ohtaki Y."/>
            <person name="Kaku N."/>
            <person name="Ueki K."/>
        </authorList>
    </citation>
    <scope>NUCLEOTIDE SEQUENCE [LARGE SCALE GENOMIC DNA]</scope>
    <source>
        <strain evidence="1 2">SN021</strain>
    </source>
</reference>
<dbReference type="Gene3D" id="3.30.379.10">
    <property type="entry name" value="Chitobiase/beta-hexosaminidase domain 2-like"/>
    <property type="match status" value="1"/>
</dbReference>
<name>A0A6S6QYZ7_9FIRM</name>
<dbReference type="InterPro" id="IPR042301">
    <property type="entry name" value="GH115_sf"/>
</dbReference>
<dbReference type="GO" id="GO:0005975">
    <property type="term" value="P:carbohydrate metabolic process"/>
    <property type="evidence" value="ECO:0007669"/>
    <property type="project" value="UniProtKB-ARBA"/>
</dbReference>
<dbReference type="InterPro" id="IPR029018">
    <property type="entry name" value="Hex-like_dom2"/>
</dbReference>
<gene>
    <name evidence="1" type="ORF">acsn021_18580</name>
</gene>
<keyword evidence="2" id="KW-1185">Reference proteome</keyword>
<protein>
    <submittedName>
        <fullName evidence="1">Uncharacterized protein</fullName>
    </submittedName>
</protein>